<sequence length="47" mass="5418">FHSFTAFSGTLILNAYLSWQGSKIEIRFFALPTGKRNVRVSLQKSWN</sequence>
<dbReference type="AlphaFoldDB" id="A0AAV4RB67"/>
<proteinExistence type="predicted"/>
<gene>
    <name evidence="1" type="ORF">CDAR_572071</name>
</gene>
<evidence type="ECO:0000313" key="2">
    <source>
        <dbReference type="Proteomes" id="UP001054837"/>
    </source>
</evidence>
<protein>
    <submittedName>
        <fullName evidence="1">Uncharacterized protein</fullName>
    </submittedName>
</protein>
<dbReference type="Proteomes" id="UP001054837">
    <property type="component" value="Unassembled WGS sequence"/>
</dbReference>
<keyword evidence="2" id="KW-1185">Reference proteome</keyword>
<organism evidence="1 2">
    <name type="scientific">Caerostris darwini</name>
    <dbReference type="NCBI Taxonomy" id="1538125"/>
    <lineage>
        <taxon>Eukaryota</taxon>
        <taxon>Metazoa</taxon>
        <taxon>Ecdysozoa</taxon>
        <taxon>Arthropoda</taxon>
        <taxon>Chelicerata</taxon>
        <taxon>Arachnida</taxon>
        <taxon>Araneae</taxon>
        <taxon>Araneomorphae</taxon>
        <taxon>Entelegynae</taxon>
        <taxon>Araneoidea</taxon>
        <taxon>Araneidae</taxon>
        <taxon>Caerostris</taxon>
    </lineage>
</organism>
<comment type="caution">
    <text evidence="1">The sequence shown here is derived from an EMBL/GenBank/DDBJ whole genome shotgun (WGS) entry which is preliminary data.</text>
</comment>
<reference evidence="1 2" key="1">
    <citation type="submission" date="2021-06" db="EMBL/GenBank/DDBJ databases">
        <title>Caerostris darwini draft genome.</title>
        <authorList>
            <person name="Kono N."/>
            <person name="Arakawa K."/>
        </authorList>
    </citation>
    <scope>NUCLEOTIDE SEQUENCE [LARGE SCALE GENOMIC DNA]</scope>
</reference>
<dbReference type="EMBL" id="BPLQ01005801">
    <property type="protein sequence ID" value="GIY17328.1"/>
    <property type="molecule type" value="Genomic_DNA"/>
</dbReference>
<feature type="non-terminal residue" evidence="1">
    <location>
        <position position="1"/>
    </location>
</feature>
<evidence type="ECO:0000313" key="1">
    <source>
        <dbReference type="EMBL" id="GIY17328.1"/>
    </source>
</evidence>
<accession>A0AAV4RB67</accession>
<name>A0AAV4RB67_9ARAC</name>